<evidence type="ECO:0000313" key="2">
    <source>
        <dbReference type="Proteomes" id="UP000239757"/>
    </source>
</evidence>
<dbReference type="PROSITE" id="PS51257">
    <property type="entry name" value="PROKAR_LIPOPROTEIN"/>
    <property type="match status" value="1"/>
</dbReference>
<organism evidence="1 2">
    <name type="scientific">Gossypium barbadense</name>
    <name type="common">Sea Island cotton</name>
    <name type="synonym">Hibiscus barbadensis</name>
    <dbReference type="NCBI Taxonomy" id="3634"/>
    <lineage>
        <taxon>Eukaryota</taxon>
        <taxon>Viridiplantae</taxon>
        <taxon>Streptophyta</taxon>
        <taxon>Embryophyta</taxon>
        <taxon>Tracheophyta</taxon>
        <taxon>Spermatophyta</taxon>
        <taxon>Magnoliopsida</taxon>
        <taxon>eudicotyledons</taxon>
        <taxon>Gunneridae</taxon>
        <taxon>Pentapetalae</taxon>
        <taxon>rosids</taxon>
        <taxon>malvids</taxon>
        <taxon>Malvales</taxon>
        <taxon>Malvaceae</taxon>
        <taxon>Malvoideae</taxon>
        <taxon>Gossypium</taxon>
    </lineage>
</organism>
<dbReference type="EMBL" id="KZ667435">
    <property type="protein sequence ID" value="PPR91096.1"/>
    <property type="molecule type" value="Genomic_DNA"/>
</dbReference>
<sequence>MSHSRASLCSLLPRPCVRVPCSSIVVHGLMAQACLTPVSKKPNRALPLARSWFSIPTLVFTYQVHPRSCRTAVGIYRIPCVGEIAELGVNHLHHTEWKNTEYRKRDFLIQCGSDNVRICGIYIEKDDV</sequence>
<gene>
    <name evidence="1" type="ORF">GOBAR_AA29589</name>
</gene>
<reference evidence="1 2" key="1">
    <citation type="submission" date="2015-01" db="EMBL/GenBank/DDBJ databases">
        <title>Genome of allotetraploid Gossypium barbadense reveals genomic plasticity and fiber elongation in cotton evolution.</title>
        <authorList>
            <person name="Chen X."/>
            <person name="Liu X."/>
            <person name="Zhao B."/>
            <person name="Zheng H."/>
            <person name="Hu Y."/>
            <person name="Lu G."/>
            <person name="Yang C."/>
            <person name="Chen J."/>
            <person name="Shan C."/>
            <person name="Zhang L."/>
            <person name="Zhou Y."/>
            <person name="Wang L."/>
            <person name="Guo W."/>
            <person name="Bai Y."/>
            <person name="Ruan J."/>
            <person name="Shangguan X."/>
            <person name="Mao Y."/>
            <person name="Jiang J."/>
            <person name="Zhu Y."/>
            <person name="Lei J."/>
            <person name="Kang H."/>
            <person name="Chen S."/>
            <person name="He X."/>
            <person name="Wang R."/>
            <person name="Wang Y."/>
            <person name="Chen J."/>
            <person name="Wang L."/>
            <person name="Yu S."/>
            <person name="Wang B."/>
            <person name="Wei J."/>
            <person name="Song S."/>
            <person name="Lu X."/>
            <person name="Gao Z."/>
            <person name="Gu W."/>
            <person name="Deng X."/>
            <person name="Ma D."/>
            <person name="Wang S."/>
            <person name="Liang W."/>
            <person name="Fang L."/>
            <person name="Cai C."/>
            <person name="Zhu X."/>
            <person name="Zhou B."/>
            <person name="Zhang Y."/>
            <person name="Chen Z."/>
            <person name="Xu S."/>
            <person name="Zhu R."/>
            <person name="Wang S."/>
            <person name="Zhang T."/>
            <person name="Zhao G."/>
        </authorList>
    </citation>
    <scope>NUCLEOTIDE SEQUENCE [LARGE SCALE GENOMIC DNA]</scope>
    <source>
        <strain evidence="2">cv. Xinhai21</strain>
        <tissue evidence="1">Leaf</tissue>
    </source>
</reference>
<dbReference type="AlphaFoldDB" id="A0A2P5WJ42"/>
<name>A0A2P5WJ42_GOSBA</name>
<protein>
    <submittedName>
        <fullName evidence="1">Uncharacterized protein</fullName>
    </submittedName>
</protein>
<accession>A0A2P5WJ42</accession>
<dbReference type="Proteomes" id="UP000239757">
    <property type="component" value="Unassembled WGS sequence"/>
</dbReference>
<proteinExistence type="predicted"/>
<evidence type="ECO:0000313" key="1">
    <source>
        <dbReference type="EMBL" id="PPR91096.1"/>
    </source>
</evidence>